<dbReference type="EMBL" id="UINC01116726">
    <property type="protein sequence ID" value="SVC88669.1"/>
    <property type="molecule type" value="Genomic_DNA"/>
</dbReference>
<dbReference type="Pfam" id="PF13248">
    <property type="entry name" value="Zn_ribbon_3"/>
    <property type="match status" value="1"/>
</dbReference>
<feature type="coiled-coil region" evidence="1">
    <location>
        <begin position="14"/>
        <end position="41"/>
    </location>
</feature>
<evidence type="ECO:0000256" key="1">
    <source>
        <dbReference type="SAM" id="Coils"/>
    </source>
</evidence>
<evidence type="ECO:0000313" key="3">
    <source>
        <dbReference type="EMBL" id="SVC88669.1"/>
    </source>
</evidence>
<keyword evidence="1" id="KW-0175">Coiled coil</keyword>
<proteinExistence type="predicted"/>
<protein>
    <recommendedName>
        <fullName evidence="2">Putative zinc-ribbon domain-containing protein</fullName>
    </recommendedName>
</protein>
<evidence type="ECO:0000259" key="2">
    <source>
        <dbReference type="Pfam" id="PF13248"/>
    </source>
</evidence>
<sequence>LIVTVPFHLLYLNSKKSKKELKKQTKILEKQESEKKEEKSNLVNCPFCAEKIQKEAIVCKHCGKDIEKS</sequence>
<feature type="non-terminal residue" evidence="3">
    <location>
        <position position="1"/>
    </location>
</feature>
<dbReference type="AlphaFoldDB" id="A0A382QT24"/>
<name>A0A382QT24_9ZZZZ</name>
<gene>
    <name evidence="3" type="ORF">METZ01_LOCUS341523</name>
</gene>
<dbReference type="InterPro" id="IPR059113">
    <property type="entry name" value="Znf_ribbon"/>
</dbReference>
<organism evidence="3">
    <name type="scientific">marine metagenome</name>
    <dbReference type="NCBI Taxonomy" id="408172"/>
    <lineage>
        <taxon>unclassified sequences</taxon>
        <taxon>metagenomes</taxon>
        <taxon>ecological metagenomes</taxon>
    </lineage>
</organism>
<reference evidence="3" key="1">
    <citation type="submission" date="2018-05" db="EMBL/GenBank/DDBJ databases">
        <authorList>
            <person name="Lanie J.A."/>
            <person name="Ng W.-L."/>
            <person name="Kazmierczak K.M."/>
            <person name="Andrzejewski T.M."/>
            <person name="Davidsen T.M."/>
            <person name="Wayne K.J."/>
            <person name="Tettelin H."/>
            <person name="Glass J.I."/>
            <person name="Rusch D."/>
            <person name="Podicherti R."/>
            <person name="Tsui H.-C.T."/>
            <person name="Winkler M.E."/>
        </authorList>
    </citation>
    <scope>NUCLEOTIDE SEQUENCE</scope>
</reference>
<accession>A0A382QT24</accession>
<feature type="domain" description="Putative zinc-ribbon" evidence="2">
    <location>
        <begin position="42"/>
        <end position="66"/>
    </location>
</feature>